<feature type="region of interest" description="Disordered" evidence="1">
    <location>
        <begin position="47"/>
        <end position="74"/>
    </location>
</feature>
<dbReference type="InterPro" id="IPR041466">
    <property type="entry name" value="Dynein_AAA5_ext"/>
</dbReference>
<dbReference type="GO" id="GO:0045505">
    <property type="term" value="F:dynein intermediate chain binding"/>
    <property type="evidence" value="ECO:0007669"/>
    <property type="project" value="InterPro"/>
</dbReference>
<dbReference type="AlphaFoldDB" id="A0A1B6GIE7"/>
<dbReference type="Gene3D" id="1.10.472.130">
    <property type="match status" value="1"/>
</dbReference>
<evidence type="ECO:0000256" key="1">
    <source>
        <dbReference type="SAM" id="MobiDB-lite"/>
    </source>
</evidence>
<sequence length="115" mass="13165">LFEESFATVYTWGTQNLNLTMKVLQCNIVQQMLILLQGLVAAHCPEEEEVEGEKPAVEKEKEESEPTVKEPPPDVKLTQEHLQRLYVFSLIWGMGALLELADRAKFDCFLKEKLT</sequence>
<dbReference type="GO" id="GO:0007018">
    <property type="term" value="P:microtubule-based movement"/>
    <property type="evidence" value="ECO:0007669"/>
    <property type="project" value="InterPro"/>
</dbReference>
<reference evidence="3" key="1">
    <citation type="submission" date="2015-11" db="EMBL/GenBank/DDBJ databases">
        <title>De novo transcriptome assembly of four potential Pierce s Disease insect vectors from Arizona vineyards.</title>
        <authorList>
            <person name="Tassone E.E."/>
        </authorList>
    </citation>
    <scope>NUCLEOTIDE SEQUENCE</scope>
</reference>
<name>A0A1B6GIE7_9HEMI</name>
<dbReference type="Pfam" id="PF17852">
    <property type="entry name" value="Dynein_AAA_lid"/>
    <property type="match status" value="1"/>
</dbReference>
<dbReference type="InterPro" id="IPR026983">
    <property type="entry name" value="DHC"/>
</dbReference>
<feature type="non-terminal residue" evidence="3">
    <location>
        <position position="1"/>
    </location>
</feature>
<accession>A0A1B6GIE7</accession>
<feature type="non-terminal residue" evidence="3">
    <location>
        <position position="115"/>
    </location>
</feature>
<dbReference type="GO" id="GO:0030286">
    <property type="term" value="C:dynein complex"/>
    <property type="evidence" value="ECO:0007669"/>
    <property type="project" value="InterPro"/>
</dbReference>
<dbReference type="PANTHER" id="PTHR46961">
    <property type="entry name" value="DYNEIN HEAVY CHAIN 1, AXONEMAL-LIKE PROTEIN"/>
    <property type="match status" value="1"/>
</dbReference>
<proteinExistence type="predicted"/>
<feature type="compositionally biased region" description="Basic and acidic residues" evidence="1">
    <location>
        <begin position="52"/>
        <end position="74"/>
    </location>
</feature>
<feature type="domain" description="Dynein heavy chain AAA 5 extension" evidence="2">
    <location>
        <begin position="1"/>
        <end position="114"/>
    </location>
</feature>
<dbReference type="PANTHER" id="PTHR46961:SF19">
    <property type="entry name" value="DYNEIN HEAVY CHAIN 5, AXONEMAL"/>
    <property type="match status" value="1"/>
</dbReference>
<gene>
    <name evidence="3" type="ORF">g.48206</name>
</gene>
<evidence type="ECO:0000313" key="3">
    <source>
        <dbReference type="EMBL" id="JAS62209.1"/>
    </source>
</evidence>
<protein>
    <recommendedName>
        <fullName evidence="2">Dynein heavy chain AAA 5 extension domain-containing protein</fullName>
    </recommendedName>
</protein>
<evidence type="ECO:0000259" key="2">
    <source>
        <dbReference type="Pfam" id="PF17852"/>
    </source>
</evidence>
<dbReference type="GO" id="GO:0051959">
    <property type="term" value="F:dynein light intermediate chain binding"/>
    <property type="evidence" value="ECO:0007669"/>
    <property type="project" value="InterPro"/>
</dbReference>
<organism evidence="3">
    <name type="scientific">Cuerna arida</name>
    <dbReference type="NCBI Taxonomy" id="1464854"/>
    <lineage>
        <taxon>Eukaryota</taxon>
        <taxon>Metazoa</taxon>
        <taxon>Ecdysozoa</taxon>
        <taxon>Arthropoda</taxon>
        <taxon>Hexapoda</taxon>
        <taxon>Insecta</taxon>
        <taxon>Pterygota</taxon>
        <taxon>Neoptera</taxon>
        <taxon>Paraneoptera</taxon>
        <taxon>Hemiptera</taxon>
        <taxon>Auchenorrhyncha</taxon>
        <taxon>Membracoidea</taxon>
        <taxon>Cicadellidae</taxon>
        <taxon>Cicadellinae</taxon>
        <taxon>Proconiini</taxon>
        <taxon>Cuerna</taxon>
    </lineage>
</organism>
<dbReference type="EMBL" id="GECZ01007560">
    <property type="protein sequence ID" value="JAS62209.1"/>
    <property type="molecule type" value="Transcribed_RNA"/>
</dbReference>